<organism evidence="2 3">
    <name type="scientific">Rahnella bonaserana</name>
    <dbReference type="NCBI Taxonomy" id="2816248"/>
    <lineage>
        <taxon>Bacteria</taxon>
        <taxon>Pseudomonadati</taxon>
        <taxon>Pseudomonadota</taxon>
        <taxon>Gammaproteobacteria</taxon>
        <taxon>Enterobacterales</taxon>
        <taxon>Yersiniaceae</taxon>
        <taxon>Rahnella</taxon>
    </lineage>
</organism>
<dbReference type="Pfam" id="PF12759">
    <property type="entry name" value="HTH_Tnp_IS1"/>
    <property type="match status" value="1"/>
</dbReference>
<dbReference type="InterPro" id="IPR024431">
    <property type="entry name" value="InsA_HTH_dom"/>
</dbReference>
<dbReference type="RefSeq" id="WP_217172719.1">
    <property type="nucleotide sequence ID" value="NZ_JAFMOW010000058.1"/>
</dbReference>
<evidence type="ECO:0000259" key="1">
    <source>
        <dbReference type="Pfam" id="PF12759"/>
    </source>
</evidence>
<evidence type="ECO:0000313" key="2">
    <source>
        <dbReference type="EMBL" id="MBU9855224.1"/>
    </source>
</evidence>
<sequence length="34" mass="3722">MKKPSIKEQFVDMDLIGAGVRDKARGLAATSLFK</sequence>
<dbReference type="EMBL" id="JAFMOW010000058">
    <property type="protein sequence ID" value="MBU9855224.1"/>
    <property type="molecule type" value="Genomic_DNA"/>
</dbReference>
<proteinExistence type="predicted"/>
<accession>A0ABS6LT16</accession>
<reference evidence="2 3" key="1">
    <citation type="submission" date="2021-03" db="EMBL/GenBank/DDBJ databases">
        <title>Five novel Rahnella species.</title>
        <authorList>
            <person name="Brady C."/>
            <person name="Asselin J."/>
            <person name="Beer S."/>
            <person name="Bruberg M.B."/>
            <person name="Crampton B."/>
            <person name="Venter S."/>
            <person name="Arnold D."/>
            <person name="Denman S."/>
        </authorList>
    </citation>
    <scope>NUCLEOTIDE SEQUENCE [LARGE SCALE GENOMIC DNA]</scope>
    <source>
        <strain evidence="2 3">H11b</strain>
    </source>
</reference>
<keyword evidence="3" id="KW-1185">Reference proteome</keyword>
<feature type="domain" description="Insertion element IS1 protein InsA helix-turn-helix" evidence="1">
    <location>
        <begin position="2"/>
        <end position="27"/>
    </location>
</feature>
<protein>
    <recommendedName>
        <fullName evidence="1">Insertion element IS1 protein InsA helix-turn-helix domain-containing protein</fullName>
    </recommendedName>
</protein>
<dbReference type="Proteomes" id="UP000734343">
    <property type="component" value="Unassembled WGS sequence"/>
</dbReference>
<name>A0ABS6LT16_9GAMM</name>
<comment type="caution">
    <text evidence="2">The sequence shown here is derived from an EMBL/GenBank/DDBJ whole genome shotgun (WGS) entry which is preliminary data.</text>
</comment>
<evidence type="ECO:0000313" key="3">
    <source>
        <dbReference type="Proteomes" id="UP000734343"/>
    </source>
</evidence>
<gene>
    <name evidence="2" type="ORF">J1778_08000</name>
</gene>